<dbReference type="EMBL" id="CM007381">
    <property type="protein sequence ID" value="ONK80267.1"/>
    <property type="molecule type" value="Genomic_DNA"/>
</dbReference>
<protein>
    <submittedName>
        <fullName evidence="2">Uncharacterized protein</fullName>
    </submittedName>
</protein>
<evidence type="ECO:0000313" key="2">
    <source>
        <dbReference type="EMBL" id="ONK80267.1"/>
    </source>
</evidence>
<evidence type="ECO:0000256" key="1">
    <source>
        <dbReference type="SAM" id="MobiDB-lite"/>
    </source>
</evidence>
<feature type="compositionally biased region" description="Basic and acidic residues" evidence="1">
    <location>
        <begin position="44"/>
        <end position="53"/>
    </location>
</feature>
<name>A0A5P1FS57_ASPOF</name>
<keyword evidence="3" id="KW-1185">Reference proteome</keyword>
<dbReference type="Gramene" id="ONK80267">
    <property type="protein sequence ID" value="ONK80267"/>
    <property type="gene ID" value="A4U43_C01F15760"/>
</dbReference>
<evidence type="ECO:0000313" key="3">
    <source>
        <dbReference type="Proteomes" id="UP000243459"/>
    </source>
</evidence>
<proteinExistence type="predicted"/>
<accession>A0A5P1FS57</accession>
<sequence>MAHVLVQNSHLGVMDSTAIVSSEDEEGEKEDVNHPAPPVPTKEAPVREEEAPIPKEVPILGEEGSIQEEAPFQEEEASIQEDAPTQVEEALIQEEAPTQGEGR</sequence>
<reference evidence="3" key="1">
    <citation type="journal article" date="2017" name="Nat. Commun.">
        <title>The asparagus genome sheds light on the origin and evolution of a young Y chromosome.</title>
        <authorList>
            <person name="Harkess A."/>
            <person name="Zhou J."/>
            <person name="Xu C."/>
            <person name="Bowers J.E."/>
            <person name="Van der Hulst R."/>
            <person name="Ayyampalayam S."/>
            <person name="Mercati F."/>
            <person name="Riccardi P."/>
            <person name="McKain M.R."/>
            <person name="Kakrana A."/>
            <person name="Tang H."/>
            <person name="Ray J."/>
            <person name="Groenendijk J."/>
            <person name="Arikit S."/>
            <person name="Mathioni S.M."/>
            <person name="Nakano M."/>
            <person name="Shan H."/>
            <person name="Telgmann-Rauber A."/>
            <person name="Kanno A."/>
            <person name="Yue Z."/>
            <person name="Chen H."/>
            <person name="Li W."/>
            <person name="Chen Y."/>
            <person name="Xu X."/>
            <person name="Zhang Y."/>
            <person name="Luo S."/>
            <person name="Chen H."/>
            <person name="Gao J."/>
            <person name="Mao Z."/>
            <person name="Pires J.C."/>
            <person name="Luo M."/>
            <person name="Kudrna D."/>
            <person name="Wing R.A."/>
            <person name="Meyers B.C."/>
            <person name="Yi K."/>
            <person name="Kong H."/>
            <person name="Lavrijsen P."/>
            <person name="Sunseri F."/>
            <person name="Falavigna A."/>
            <person name="Ye Y."/>
            <person name="Leebens-Mack J.H."/>
            <person name="Chen G."/>
        </authorList>
    </citation>
    <scope>NUCLEOTIDE SEQUENCE [LARGE SCALE GENOMIC DNA]</scope>
    <source>
        <strain evidence="3">cv. DH0086</strain>
    </source>
</reference>
<dbReference type="Proteomes" id="UP000243459">
    <property type="component" value="Chromosome 1"/>
</dbReference>
<dbReference type="AlphaFoldDB" id="A0A5P1FS57"/>
<gene>
    <name evidence="2" type="ORF">A4U43_C01F15760</name>
</gene>
<organism evidence="2 3">
    <name type="scientific">Asparagus officinalis</name>
    <name type="common">Garden asparagus</name>
    <dbReference type="NCBI Taxonomy" id="4686"/>
    <lineage>
        <taxon>Eukaryota</taxon>
        <taxon>Viridiplantae</taxon>
        <taxon>Streptophyta</taxon>
        <taxon>Embryophyta</taxon>
        <taxon>Tracheophyta</taxon>
        <taxon>Spermatophyta</taxon>
        <taxon>Magnoliopsida</taxon>
        <taxon>Liliopsida</taxon>
        <taxon>Asparagales</taxon>
        <taxon>Asparagaceae</taxon>
        <taxon>Asparagoideae</taxon>
        <taxon>Asparagus</taxon>
    </lineage>
</organism>
<feature type="region of interest" description="Disordered" evidence="1">
    <location>
        <begin position="15"/>
        <end position="103"/>
    </location>
</feature>